<dbReference type="GO" id="GO:0016746">
    <property type="term" value="F:acyltransferase activity"/>
    <property type="evidence" value="ECO:0007669"/>
    <property type="project" value="InterPro"/>
</dbReference>
<feature type="domain" description="Peripheral subunit-binding (PSBD)" evidence="3">
    <location>
        <begin position="57"/>
        <end position="86"/>
    </location>
</feature>
<proteinExistence type="inferred from homology"/>
<comment type="similarity">
    <text evidence="1">Belongs to the 2-oxoacid dehydrogenase family.</text>
</comment>
<dbReference type="RefSeq" id="WP_305202490.1">
    <property type="nucleotide sequence ID" value="NZ_JAUUIA010000685.1"/>
</dbReference>
<comment type="caution">
    <text evidence="4">The sequence shown here is derived from an EMBL/GenBank/DDBJ whole genome shotgun (WGS) entry which is preliminary data.</text>
</comment>
<reference evidence="4" key="1">
    <citation type="submission" date="2023-07" db="EMBL/GenBank/DDBJ databases">
        <authorList>
            <person name="Peng Z."/>
        </authorList>
    </citation>
    <scope>NUCLEOTIDE SEQUENCE</scope>
    <source>
        <strain evidence="4">KP219</strain>
    </source>
</reference>
<dbReference type="Pfam" id="PF02817">
    <property type="entry name" value="E3_binding"/>
    <property type="match status" value="1"/>
</dbReference>
<accession>A0AAW8API4</accession>
<dbReference type="AlphaFoldDB" id="A0AAW8API4"/>
<name>A0AAW8API4_KLEPN</name>
<dbReference type="SUPFAM" id="SSF47005">
    <property type="entry name" value="Peripheral subunit-binding domain of 2-oxo acid dehydrogenase complex"/>
    <property type="match status" value="1"/>
</dbReference>
<dbReference type="EMBL" id="JAUUIA010000685">
    <property type="protein sequence ID" value="MDP0971387.1"/>
    <property type="molecule type" value="Genomic_DNA"/>
</dbReference>
<dbReference type="Gene3D" id="4.10.320.10">
    <property type="entry name" value="E3-binding domain"/>
    <property type="match status" value="1"/>
</dbReference>
<protein>
    <submittedName>
        <fullName evidence="4">E3 binding domain-containing protein</fullName>
    </submittedName>
</protein>
<feature type="region of interest" description="Disordered" evidence="2">
    <location>
        <begin position="1"/>
        <end position="41"/>
    </location>
</feature>
<feature type="compositionally biased region" description="Low complexity" evidence="2">
    <location>
        <begin position="1"/>
        <end position="31"/>
    </location>
</feature>
<evidence type="ECO:0000313" key="5">
    <source>
        <dbReference type="Proteomes" id="UP001244490"/>
    </source>
</evidence>
<feature type="non-terminal residue" evidence="4">
    <location>
        <position position="87"/>
    </location>
</feature>
<evidence type="ECO:0000259" key="3">
    <source>
        <dbReference type="Pfam" id="PF02817"/>
    </source>
</evidence>
<feature type="non-terminal residue" evidence="4">
    <location>
        <position position="1"/>
    </location>
</feature>
<sequence>TAKPAAPGPEAAAPDVAAQAGAKPASVVSPPSNSPEPPVGQTVIPVSLQGVTDVTQVNATPHALRLSARWGVDLKKVRGSGRGERIS</sequence>
<organism evidence="4 5">
    <name type="scientific">Klebsiella pneumoniae</name>
    <dbReference type="NCBI Taxonomy" id="573"/>
    <lineage>
        <taxon>Bacteria</taxon>
        <taxon>Pseudomonadati</taxon>
        <taxon>Pseudomonadota</taxon>
        <taxon>Gammaproteobacteria</taxon>
        <taxon>Enterobacterales</taxon>
        <taxon>Enterobacteriaceae</taxon>
        <taxon>Klebsiella/Raoultella group</taxon>
        <taxon>Klebsiella</taxon>
        <taxon>Klebsiella pneumoniae complex</taxon>
    </lineage>
</organism>
<evidence type="ECO:0000256" key="2">
    <source>
        <dbReference type="SAM" id="MobiDB-lite"/>
    </source>
</evidence>
<evidence type="ECO:0000256" key="1">
    <source>
        <dbReference type="ARBA" id="ARBA00007317"/>
    </source>
</evidence>
<gene>
    <name evidence="4" type="ORF">Q6294_31080</name>
</gene>
<dbReference type="Proteomes" id="UP001244490">
    <property type="component" value="Unassembled WGS sequence"/>
</dbReference>
<dbReference type="InterPro" id="IPR036625">
    <property type="entry name" value="E3-bd_dom_sf"/>
</dbReference>
<evidence type="ECO:0000313" key="4">
    <source>
        <dbReference type="EMBL" id="MDP0971387.1"/>
    </source>
</evidence>
<dbReference type="InterPro" id="IPR004167">
    <property type="entry name" value="PSBD"/>
</dbReference>